<comment type="caution">
    <text evidence="1">The sequence shown here is derived from an EMBL/GenBank/DDBJ whole genome shotgun (WGS) entry which is preliminary data.</text>
</comment>
<reference evidence="1" key="1">
    <citation type="journal article" date="2020" name="Fungal Divers.">
        <title>Resolving the Mortierellaceae phylogeny through synthesis of multi-gene phylogenetics and phylogenomics.</title>
        <authorList>
            <person name="Vandepol N."/>
            <person name="Liber J."/>
            <person name="Desiro A."/>
            <person name="Na H."/>
            <person name="Kennedy M."/>
            <person name="Barry K."/>
            <person name="Grigoriev I.V."/>
            <person name="Miller A.N."/>
            <person name="O'Donnell K."/>
            <person name="Stajich J.E."/>
            <person name="Bonito G."/>
        </authorList>
    </citation>
    <scope>NUCLEOTIDE SEQUENCE</scope>
    <source>
        <strain evidence="1">CK1249</strain>
    </source>
</reference>
<gene>
    <name evidence="1" type="ORF">BGZ70_006235</name>
</gene>
<proteinExistence type="predicted"/>
<dbReference type="OrthoDB" id="2397870at2759"/>
<evidence type="ECO:0008006" key="3">
    <source>
        <dbReference type="Google" id="ProtNLM"/>
    </source>
</evidence>
<evidence type="ECO:0000313" key="1">
    <source>
        <dbReference type="EMBL" id="KAF9941474.1"/>
    </source>
</evidence>
<dbReference type="AlphaFoldDB" id="A0A9P6IP14"/>
<sequence length="213" mass="24573">MHELIGDLIGVQYLSPQAKRRIENLLRNGSSMKEVLQRLQGEADRFAKLGKTRVFRDDIITYEDIYNVYYRMMIAETRRDQDPDISAQMWLEQLAAEGYFTCLQKGVYYGFSSPWQLEQLKKNGDTFCFDGTHKVYGHNAQLFTIVVKSYESGFSIPVAFLMTNSTDPAVFQSWFDGLKKKMWDNFRISYAPKVVVTDQGNVEILAIRSAFSP</sequence>
<accession>A0A9P6IP14</accession>
<evidence type="ECO:0000313" key="2">
    <source>
        <dbReference type="Proteomes" id="UP000738359"/>
    </source>
</evidence>
<keyword evidence="2" id="KW-1185">Reference proteome</keyword>
<protein>
    <recommendedName>
        <fullName evidence="3">MULE transposase domain-containing protein</fullName>
    </recommendedName>
</protein>
<dbReference type="EMBL" id="JAAAHY010003466">
    <property type="protein sequence ID" value="KAF9941474.1"/>
    <property type="molecule type" value="Genomic_DNA"/>
</dbReference>
<organism evidence="1 2">
    <name type="scientific">Mortierella alpina</name>
    <name type="common">Oleaginous fungus</name>
    <name type="synonym">Mortierella renispora</name>
    <dbReference type="NCBI Taxonomy" id="64518"/>
    <lineage>
        <taxon>Eukaryota</taxon>
        <taxon>Fungi</taxon>
        <taxon>Fungi incertae sedis</taxon>
        <taxon>Mucoromycota</taxon>
        <taxon>Mortierellomycotina</taxon>
        <taxon>Mortierellomycetes</taxon>
        <taxon>Mortierellales</taxon>
        <taxon>Mortierellaceae</taxon>
        <taxon>Mortierella</taxon>
    </lineage>
</organism>
<feature type="non-terminal residue" evidence="1">
    <location>
        <position position="213"/>
    </location>
</feature>
<dbReference type="Proteomes" id="UP000738359">
    <property type="component" value="Unassembled WGS sequence"/>
</dbReference>
<name>A0A9P6IP14_MORAP</name>